<feature type="chain" id="PRO_5046816789" evidence="2">
    <location>
        <begin position="26"/>
        <end position="107"/>
    </location>
</feature>
<comment type="caution">
    <text evidence="3">The sequence shown here is derived from an EMBL/GenBank/DDBJ whole genome shotgun (WGS) entry which is preliminary data.</text>
</comment>
<accession>A0ABR1NQP3</accession>
<keyword evidence="4" id="KW-1185">Reference proteome</keyword>
<reference evidence="3 4" key="1">
    <citation type="submission" date="2024-02" db="EMBL/GenBank/DDBJ databases">
        <title>De novo assembly and annotation of 12 fungi associated with fruit tree decline syndrome in Ontario, Canada.</title>
        <authorList>
            <person name="Sulman M."/>
            <person name="Ellouze W."/>
            <person name="Ilyukhin E."/>
        </authorList>
    </citation>
    <scope>NUCLEOTIDE SEQUENCE [LARGE SCALE GENOMIC DNA]</scope>
    <source>
        <strain evidence="3 4">M169</strain>
    </source>
</reference>
<organism evidence="3 4">
    <name type="scientific">Diaporthe eres</name>
    <name type="common">Phomopsis oblonga</name>
    <dbReference type="NCBI Taxonomy" id="83184"/>
    <lineage>
        <taxon>Eukaryota</taxon>
        <taxon>Fungi</taxon>
        <taxon>Dikarya</taxon>
        <taxon>Ascomycota</taxon>
        <taxon>Pezizomycotina</taxon>
        <taxon>Sordariomycetes</taxon>
        <taxon>Sordariomycetidae</taxon>
        <taxon>Diaporthales</taxon>
        <taxon>Diaporthaceae</taxon>
        <taxon>Diaporthe</taxon>
        <taxon>Diaporthe eres species complex</taxon>
    </lineage>
</organism>
<dbReference type="Proteomes" id="UP001430848">
    <property type="component" value="Unassembled WGS sequence"/>
</dbReference>
<evidence type="ECO:0000256" key="2">
    <source>
        <dbReference type="SAM" id="SignalP"/>
    </source>
</evidence>
<sequence length="107" mass="10833">MKTQHVALPGLQLAAAAFMAAVAEGKTFCADNAGKVVATANCVGADKANFKLVEFNGDLQVGDDVPNDPASPVARDINSGLVSGGFGRRQDCDPNTEDCGGRAPIGG</sequence>
<protein>
    <submittedName>
        <fullName evidence="3">Uncharacterized protein</fullName>
    </submittedName>
</protein>
<feature type="region of interest" description="Disordered" evidence="1">
    <location>
        <begin position="86"/>
        <end position="107"/>
    </location>
</feature>
<feature type="signal peptide" evidence="2">
    <location>
        <begin position="1"/>
        <end position="25"/>
    </location>
</feature>
<evidence type="ECO:0000313" key="3">
    <source>
        <dbReference type="EMBL" id="KAK7711633.1"/>
    </source>
</evidence>
<evidence type="ECO:0000313" key="4">
    <source>
        <dbReference type="Proteomes" id="UP001430848"/>
    </source>
</evidence>
<gene>
    <name evidence="3" type="ORF">SLS63_012644</name>
</gene>
<evidence type="ECO:0000256" key="1">
    <source>
        <dbReference type="SAM" id="MobiDB-lite"/>
    </source>
</evidence>
<dbReference type="EMBL" id="JAKNSF020000144">
    <property type="protein sequence ID" value="KAK7711633.1"/>
    <property type="molecule type" value="Genomic_DNA"/>
</dbReference>
<proteinExistence type="predicted"/>
<keyword evidence="2" id="KW-0732">Signal</keyword>
<name>A0ABR1NQP3_DIAER</name>